<keyword evidence="3" id="KW-0732">Signal</keyword>
<dbReference type="Pfam" id="PF04082">
    <property type="entry name" value="Fungal_trans"/>
    <property type="match status" value="1"/>
</dbReference>
<accession>A0ABP0BSC9</accession>
<comment type="caution">
    <text evidence="5">The sequence shown here is derived from an EMBL/GenBank/DDBJ whole genome shotgun (WGS) entry which is preliminary data.</text>
</comment>
<dbReference type="SMART" id="SM00906">
    <property type="entry name" value="Fungal_trans"/>
    <property type="match status" value="1"/>
</dbReference>
<dbReference type="EMBL" id="CAWUHB010000025">
    <property type="protein sequence ID" value="CAK7222514.1"/>
    <property type="molecule type" value="Genomic_DNA"/>
</dbReference>
<evidence type="ECO:0000256" key="2">
    <source>
        <dbReference type="SAM" id="Phobius"/>
    </source>
</evidence>
<keyword evidence="6" id="KW-1185">Reference proteome</keyword>
<evidence type="ECO:0000313" key="5">
    <source>
        <dbReference type="EMBL" id="CAK7222514.1"/>
    </source>
</evidence>
<keyword evidence="2" id="KW-1133">Transmembrane helix</keyword>
<keyword evidence="2" id="KW-0812">Transmembrane</keyword>
<keyword evidence="1" id="KW-0539">Nucleus</keyword>
<evidence type="ECO:0000259" key="4">
    <source>
        <dbReference type="SMART" id="SM00906"/>
    </source>
</evidence>
<sequence>MGTRLLGLFLRYVFPSLLVLSRSFLDIDSETLIPRVSALEKVPTYLLAATYAAAAPFLRYDPVLCVSSLSSSMAGITDMLWTMAYDAILQRLSGGEAGGLAILQTILIYLQRPMADNRPAHVDNNSASWFLVATAVQSAFKLGLHMDCRAWPGLPPWEKRLRRRLWWVVYSETIFRSLLAGNPNPIHNDQWDVAVLDDADFVIDGLQIPSEETASRVPALQEPCRFCHAGYDFLFIASLACIANQVLDTFYTYNATRRLANNFSASLAQAAPLLRLLQEWKRSLPRPRQQMRPEPIFDPERHDYFHSRSSAQLKLTFLTLHVLIYRGLLRPLAGHSGSEDAGAGTSVPRPVPGADAALKNAVELIKHTLAFVQRLGAFDCNGLFYSWSCICFSTISSFLLLLLLVQHPSSPAIARELAVVMARWPSTMRQQSALFKQLRLGLYRLDTFLLAGLETTFCFPETVRQALSDEFSPTSSYSQSFPRRNVS</sequence>
<evidence type="ECO:0000313" key="6">
    <source>
        <dbReference type="Proteomes" id="UP001642405"/>
    </source>
</evidence>
<feature type="chain" id="PRO_5047360769" description="Xylanolytic transcriptional activator regulatory domain-containing protein" evidence="3">
    <location>
        <begin position="22"/>
        <end position="487"/>
    </location>
</feature>
<dbReference type="InterPro" id="IPR007219">
    <property type="entry name" value="XnlR_reg_dom"/>
</dbReference>
<evidence type="ECO:0000256" key="1">
    <source>
        <dbReference type="ARBA" id="ARBA00023242"/>
    </source>
</evidence>
<keyword evidence="2" id="KW-0472">Membrane</keyword>
<name>A0ABP0BSC9_9PEZI</name>
<reference evidence="5 6" key="1">
    <citation type="submission" date="2024-01" db="EMBL/GenBank/DDBJ databases">
        <authorList>
            <person name="Allen C."/>
            <person name="Tagirdzhanova G."/>
        </authorList>
    </citation>
    <scope>NUCLEOTIDE SEQUENCE [LARGE SCALE GENOMIC DNA]</scope>
</reference>
<protein>
    <recommendedName>
        <fullName evidence="4">Xylanolytic transcriptional activator regulatory domain-containing protein</fullName>
    </recommendedName>
</protein>
<dbReference type="InterPro" id="IPR050797">
    <property type="entry name" value="Carb_Metab_Trans_Reg"/>
</dbReference>
<dbReference type="PANTHER" id="PTHR31668">
    <property type="entry name" value="GLUCOSE TRANSPORT TRANSCRIPTION REGULATOR RGT1-RELATED-RELATED"/>
    <property type="match status" value="1"/>
</dbReference>
<feature type="transmembrane region" description="Helical" evidence="2">
    <location>
        <begin position="384"/>
        <end position="405"/>
    </location>
</feature>
<evidence type="ECO:0000256" key="3">
    <source>
        <dbReference type="SAM" id="SignalP"/>
    </source>
</evidence>
<organism evidence="5 6">
    <name type="scientific">Sporothrix curviconia</name>
    <dbReference type="NCBI Taxonomy" id="1260050"/>
    <lineage>
        <taxon>Eukaryota</taxon>
        <taxon>Fungi</taxon>
        <taxon>Dikarya</taxon>
        <taxon>Ascomycota</taxon>
        <taxon>Pezizomycotina</taxon>
        <taxon>Sordariomycetes</taxon>
        <taxon>Sordariomycetidae</taxon>
        <taxon>Ophiostomatales</taxon>
        <taxon>Ophiostomataceae</taxon>
        <taxon>Sporothrix</taxon>
    </lineage>
</organism>
<dbReference type="Proteomes" id="UP001642405">
    <property type="component" value="Unassembled WGS sequence"/>
</dbReference>
<proteinExistence type="predicted"/>
<feature type="domain" description="Xylanolytic transcriptional activator regulatory" evidence="4">
    <location>
        <begin position="128"/>
        <end position="202"/>
    </location>
</feature>
<feature type="signal peptide" evidence="3">
    <location>
        <begin position="1"/>
        <end position="21"/>
    </location>
</feature>
<gene>
    <name evidence="5" type="ORF">SCUCBS95973_004867</name>
</gene>
<dbReference type="CDD" id="cd12148">
    <property type="entry name" value="fungal_TF_MHR"/>
    <property type="match status" value="1"/>
</dbReference>
<dbReference type="PANTHER" id="PTHR31668:SF4">
    <property type="entry name" value="TRANSCRIPTIONAL ACTIVATOR PROTEIN DAL81"/>
    <property type="match status" value="1"/>
</dbReference>